<dbReference type="EMBL" id="CP081673">
    <property type="protein sequence ID" value="QZH64726.1"/>
    <property type="molecule type" value="Genomic_DNA"/>
</dbReference>
<evidence type="ECO:0000313" key="2">
    <source>
        <dbReference type="Proteomes" id="UP000825598"/>
    </source>
</evidence>
<organism evidence="1 2">
    <name type="scientific">Mycolicibacterium farcinogenes</name>
    <name type="common">Mycobacterium farcinogenes</name>
    <dbReference type="NCBI Taxonomy" id="1802"/>
    <lineage>
        <taxon>Bacteria</taxon>
        <taxon>Bacillati</taxon>
        <taxon>Actinomycetota</taxon>
        <taxon>Actinomycetes</taxon>
        <taxon>Mycobacteriales</taxon>
        <taxon>Mycobacteriaceae</taxon>
        <taxon>Mycolicibacterium</taxon>
    </lineage>
</organism>
<accession>A0ACD1FCD6</accession>
<name>A0ACD1FCD6_MYCFR</name>
<evidence type="ECO:0000313" key="1">
    <source>
        <dbReference type="EMBL" id="QZH64726.1"/>
    </source>
</evidence>
<proteinExistence type="predicted"/>
<protein>
    <submittedName>
        <fullName evidence="1">Site-specific integrase</fullName>
    </submittedName>
</protein>
<gene>
    <name evidence="1" type="ORF">K6L26_22270</name>
</gene>
<sequence>MAFIRERTRKDGTPYFSVTYRVGGRGSRQSSTSFPDRGQAEKFCALVDAFGPEEALAKAGISDTTQAMSALTVAEYLDRHIKGLSGVEKKTVTEYSRYLTRDIAPVLGAIPLAKLTRDDVALWVTAMFEDGAAGGTIQNKHGFLSGALKRAVQDGHIAANPCQGVRLPRTEEVEMTFLTGEEYQTFKSYFSDYYKPLVEFLVASGCRASEAFALKPTDVDRVNSTVRISRAWKRAGSSYELGPPKTPKARRTINVSPAVLDQLDYSHDWLFVGSNGGPVRLYSWRANVWIKTRNKAIADGFGKKPRIHDLRHTCASWMLHAQPPVPLQTVQAHLGHESIKTTVDRYGHLDRSNHVVASDAIAKVLG</sequence>
<reference evidence="1" key="1">
    <citation type="submission" date="2021-07" db="EMBL/GenBank/DDBJ databases">
        <title>Complete Genome Sequences of Mycobacterium farcinogenes Isolated from Clinical Specimens from Patients in Thailand.</title>
        <authorList>
            <person name="Sodsai P."/>
        </authorList>
    </citation>
    <scope>NUCLEOTIDE SEQUENCE</scope>
    <source>
        <strain evidence="1">BKK/CU-MFGFA-001</strain>
    </source>
</reference>
<keyword evidence="2" id="KW-1185">Reference proteome</keyword>
<dbReference type="Proteomes" id="UP000825598">
    <property type="component" value="Chromosome"/>
</dbReference>